<dbReference type="InParanoid" id="A0A2N3N5X0"/>
<feature type="repeat" description="WD" evidence="3">
    <location>
        <begin position="974"/>
        <end position="1015"/>
    </location>
</feature>
<comment type="caution">
    <text evidence="5">The sequence shown here is derived from an EMBL/GenBank/DDBJ whole genome shotgun (WGS) entry which is preliminary data.</text>
</comment>
<dbReference type="InterPro" id="IPR019775">
    <property type="entry name" value="WD40_repeat_CS"/>
</dbReference>
<keyword evidence="6" id="KW-1185">Reference proteome</keyword>
<dbReference type="PROSITE" id="PS00678">
    <property type="entry name" value="WD_REPEATS_1"/>
    <property type="match status" value="6"/>
</dbReference>
<dbReference type="VEuPathDB" id="FungiDB:jhhlp_006439"/>
<feature type="repeat" description="WD" evidence="3">
    <location>
        <begin position="890"/>
        <end position="931"/>
    </location>
</feature>
<accession>A0A2N3N5X0</accession>
<dbReference type="InterPro" id="IPR020472">
    <property type="entry name" value="WD40_PAC1"/>
</dbReference>
<protein>
    <recommendedName>
        <fullName evidence="4">NACHT domain-containing protein</fullName>
    </recommendedName>
</protein>
<feature type="repeat" description="WD" evidence="3">
    <location>
        <begin position="848"/>
        <end position="889"/>
    </location>
</feature>
<dbReference type="Pfam" id="PF17107">
    <property type="entry name" value="SesA"/>
    <property type="match status" value="1"/>
</dbReference>
<dbReference type="Pfam" id="PF24883">
    <property type="entry name" value="NPHP3_N"/>
    <property type="match status" value="1"/>
</dbReference>
<dbReference type="SMART" id="SM00320">
    <property type="entry name" value="WD40"/>
    <property type="match status" value="6"/>
</dbReference>
<organism evidence="5 6">
    <name type="scientific">Lomentospora prolificans</name>
    <dbReference type="NCBI Taxonomy" id="41688"/>
    <lineage>
        <taxon>Eukaryota</taxon>
        <taxon>Fungi</taxon>
        <taxon>Dikarya</taxon>
        <taxon>Ascomycota</taxon>
        <taxon>Pezizomycotina</taxon>
        <taxon>Sordariomycetes</taxon>
        <taxon>Hypocreomycetidae</taxon>
        <taxon>Microascales</taxon>
        <taxon>Microascaceae</taxon>
        <taxon>Lomentospora</taxon>
    </lineage>
</organism>
<keyword evidence="1 3" id="KW-0853">WD repeat</keyword>
<dbReference type="STRING" id="41688.A0A2N3N5X0"/>
<dbReference type="PROSITE" id="PS50082">
    <property type="entry name" value="WD_REPEATS_2"/>
    <property type="match status" value="6"/>
</dbReference>
<dbReference type="Pfam" id="PF23342">
    <property type="entry name" value="WDR90_beta-prop_4th"/>
    <property type="match status" value="1"/>
</dbReference>
<evidence type="ECO:0000256" key="1">
    <source>
        <dbReference type="ARBA" id="ARBA00022574"/>
    </source>
</evidence>
<dbReference type="SUPFAM" id="SSF50978">
    <property type="entry name" value="WD40 repeat-like"/>
    <property type="match status" value="1"/>
</dbReference>
<dbReference type="PANTHER" id="PTHR44129">
    <property type="entry name" value="WD REPEAT-CONTAINING PROTEIN POP1"/>
    <property type="match status" value="1"/>
</dbReference>
<dbReference type="PROSITE" id="PS50294">
    <property type="entry name" value="WD_REPEATS_REGION"/>
    <property type="match status" value="6"/>
</dbReference>
<evidence type="ECO:0000256" key="3">
    <source>
        <dbReference type="PROSITE-ProRule" id="PRU00221"/>
    </source>
</evidence>
<dbReference type="InterPro" id="IPR050349">
    <property type="entry name" value="WD_LIS1/nudF_dynein_reg"/>
</dbReference>
<name>A0A2N3N5X0_9PEZI</name>
<dbReference type="InterPro" id="IPR001680">
    <property type="entry name" value="WD40_rpt"/>
</dbReference>
<dbReference type="InterPro" id="IPR027417">
    <property type="entry name" value="P-loop_NTPase"/>
</dbReference>
<proteinExistence type="predicted"/>
<sequence>MSGAEVLGIISAIITIVDTTVKIYAAAADASGLPETFRDVAQRLPLLQESLKTTQCHLSTTTPDNESCKAMSLVLVSCKGKATRLEEIFKKAVPRVDTSRLERPIIAVRTLAQGDVVESLMDSITKDIQLLTMNYVTKLATEAQMAELARLMRELKPALLPDSSNKHDAERNALLRDLRWTDPTLDKDRIERTKGGLYDAASRWILAHPSYHQWRHGDTKLIWIKGGAGKGKTMLLVAIIKELRACTKLATPAADAFLSFFFCQNTDPRLNNAVAILKGLIYLLLVQDSSLVSYLKDHSDRMDKELFDPASNVNAFDALASVFRQMAQHLTSETVYLAVDALDECDDGRTDLLGLIKATSLQENRLKWIVTSRNHVTIDGSLALSLEVNSEAVRRSIEVYIEHKVSQIPSLKSNPAQRANIQQKLLDKADGTFLWVDLVLRSIYDTLGHDIVRLIDETPKGLPALYEKMMDRMMTSTGVLTSTYLGPCLATLSIATVAYRPLHLFELQTLAGFQYDPDDLERIVNMCGSFLTLLDDRIYPIHQSAKDYLVSDTALGKIFPDGKHAVHRSIVDRSAAEMRKVLRRDIYNLVHPGTLIQEVTPPEQDPLLAVGYSCAYWIDHIRGALQESRRSRLVRALKQKFTPLKSTRRLRDLIATFFQHHFLHWLEALSLLGVVTNGIVSLARLRDILSTRSRTFIKLVRDSYRFILYSRSIIEQAPLQIYISALLFAPINSIIRILFDNEELSWILTKPVVEQDWSLCLQILEGHSNSVSSVVFSPDGSRIASGSGDGTVRIWDAKSGREEHKLEGHSDSVRSVAFSPDGSRIASGSADRTVRIWDAKSGREECKLEGHSYWVNSVAFSPDGSRIASGSDDRTVRIWDAKSGREERKLEGYSSWVNSVAFSPDGSRIASGSADRTVRIWDAKSGRQERKLEGHSYSVSSVAFSPDGSRIASGSADRTVWIWDAKSGREERKLEGHSHSVSSVAFSPDGSRIASGSADGTVRIWDAKSGLEMRVIQMERDVNHLRFETYDSRLQLRINAGSIYLESDDVGNHVGDRTSLGLESEDQLPSDQGSVCNVTKLQWDLSRDGSWIIWRSRRTIWLPPDFRPGRSDISRDGSAIAIGRPTGRVVVIRMSLDMPL</sequence>
<feature type="repeat" description="WD" evidence="3">
    <location>
        <begin position="932"/>
        <end position="973"/>
    </location>
</feature>
<dbReference type="InterPro" id="IPR007111">
    <property type="entry name" value="NACHT_NTPase"/>
</dbReference>
<evidence type="ECO:0000256" key="2">
    <source>
        <dbReference type="ARBA" id="ARBA00022737"/>
    </source>
</evidence>
<reference evidence="5 6" key="1">
    <citation type="journal article" date="2017" name="G3 (Bethesda)">
        <title>First Draft Genome Sequence of the Pathogenic Fungus Lomentospora prolificans (Formerly Scedosporium prolificans).</title>
        <authorList>
            <person name="Luo R."/>
            <person name="Zimin A."/>
            <person name="Workman R."/>
            <person name="Fan Y."/>
            <person name="Pertea G."/>
            <person name="Grossman N."/>
            <person name="Wear M.P."/>
            <person name="Jia B."/>
            <person name="Miller H."/>
            <person name="Casadevall A."/>
            <person name="Timp W."/>
            <person name="Zhang S.X."/>
            <person name="Salzberg S.L."/>
        </authorList>
    </citation>
    <scope>NUCLEOTIDE SEQUENCE [LARGE SCALE GENOMIC DNA]</scope>
    <source>
        <strain evidence="5 6">JHH-5317</strain>
    </source>
</reference>
<dbReference type="Gene3D" id="2.130.10.10">
    <property type="entry name" value="YVTN repeat-like/Quinoprotein amine dehydrogenase"/>
    <property type="match status" value="3"/>
</dbReference>
<dbReference type="SUPFAM" id="SSF52540">
    <property type="entry name" value="P-loop containing nucleoside triphosphate hydrolases"/>
    <property type="match status" value="1"/>
</dbReference>
<evidence type="ECO:0000259" key="4">
    <source>
        <dbReference type="PROSITE" id="PS50837"/>
    </source>
</evidence>
<keyword evidence="2" id="KW-0677">Repeat</keyword>
<dbReference type="Proteomes" id="UP000233524">
    <property type="component" value="Unassembled WGS sequence"/>
</dbReference>
<dbReference type="InterPro" id="IPR036322">
    <property type="entry name" value="WD40_repeat_dom_sf"/>
</dbReference>
<dbReference type="Pfam" id="PF00400">
    <property type="entry name" value="WD40"/>
    <property type="match status" value="3"/>
</dbReference>
<dbReference type="InterPro" id="IPR056884">
    <property type="entry name" value="NPHP3-like_N"/>
</dbReference>
<feature type="repeat" description="WD" evidence="3">
    <location>
        <begin position="764"/>
        <end position="805"/>
    </location>
</feature>
<dbReference type="InterPro" id="IPR055440">
    <property type="entry name" value="Beta-prop_WDR90_4th"/>
</dbReference>
<feature type="repeat" description="WD" evidence="3">
    <location>
        <begin position="806"/>
        <end position="847"/>
    </location>
</feature>
<dbReference type="CDD" id="cd00200">
    <property type="entry name" value="WD40"/>
    <property type="match status" value="1"/>
</dbReference>
<dbReference type="EMBL" id="NLAX01000701">
    <property type="protein sequence ID" value="PKS07831.1"/>
    <property type="molecule type" value="Genomic_DNA"/>
</dbReference>
<evidence type="ECO:0000313" key="6">
    <source>
        <dbReference type="Proteomes" id="UP000233524"/>
    </source>
</evidence>
<dbReference type="PROSITE" id="PS50837">
    <property type="entry name" value="NACHT"/>
    <property type="match status" value="1"/>
</dbReference>
<dbReference type="Gene3D" id="3.40.50.300">
    <property type="entry name" value="P-loop containing nucleotide triphosphate hydrolases"/>
    <property type="match status" value="1"/>
</dbReference>
<dbReference type="PRINTS" id="PR00320">
    <property type="entry name" value="GPROTEINBRPT"/>
</dbReference>
<evidence type="ECO:0000313" key="5">
    <source>
        <dbReference type="EMBL" id="PKS07831.1"/>
    </source>
</evidence>
<feature type="domain" description="NACHT" evidence="4">
    <location>
        <begin position="220"/>
        <end position="373"/>
    </location>
</feature>
<dbReference type="AlphaFoldDB" id="A0A2N3N5X0"/>
<dbReference type="InterPro" id="IPR031352">
    <property type="entry name" value="SesA"/>
</dbReference>
<dbReference type="OrthoDB" id="538223at2759"/>
<dbReference type="InterPro" id="IPR015943">
    <property type="entry name" value="WD40/YVTN_repeat-like_dom_sf"/>
</dbReference>
<gene>
    <name evidence="5" type="ORF">jhhlp_006439</name>
</gene>